<dbReference type="GO" id="GO:1902201">
    <property type="term" value="P:negative regulation of bacterial-type flagellum-dependent cell motility"/>
    <property type="evidence" value="ECO:0007669"/>
    <property type="project" value="TreeGrafter"/>
</dbReference>
<dbReference type="Pfam" id="PF00990">
    <property type="entry name" value="GGDEF"/>
    <property type="match status" value="1"/>
</dbReference>
<dbReference type="InterPro" id="IPR036866">
    <property type="entry name" value="RibonucZ/Hydroxyglut_hydro"/>
</dbReference>
<dbReference type="NCBIfam" id="TIGR00254">
    <property type="entry name" value="GGDEF"/>
    <property type="match status" value="1"/>
</dbReference>
<dbReference type="SUPFAM" id="SSF56281">
    <property type="entry name" value="Metallo-hydrolase/oxidoreductase"/>
    <property type="match status" value="1"/>
</dbReference>
<dbReference type="InterPro" id="IPR000160">
    <property type="entry name" value="GGDEF_dom"/>
</dbReference>
<dbReference type="Gene3D" id="3.60.15.10">
    <property type="entry name" value="Ribonuclease Z/Hydroxyacylglutathione hydrolase-like"/>
    <property type="match status" value="1"/>
</dbReference>
<dbReference type="eggNOG" id="COG0426">
    <property type="taxonomic scope" value="Bacteria"/>
</dbReference>
<dbReference type="STRING" id="598659.NAMH_0079"/>
<dbReference type="SUPFAM" id="SSF55073">
    <property type="entry name" value="Nucleotide cyclase"/>
    <property type="match status" value="1"/>
</dbReference>
<name>B9L7B2_NAUPA</name>
<accession>B9L7B2</accession>
<keyword evidence="5" id="KW-1185">Reference proteome</keyword>
<dbReference type="RefSeq" id="WP_012663544.1">
    <property type="nucleotide sequence ID" value="NC_012115.1"/>
</dbReference>
<dbReference type="PROSITE" id="PS50887">
    <property type="entry name" value="GGDEF"/>
    <property type="match status" value="1"/>
</dbReference>
<evidence type="ECO:0000256" key="2">
    <source>
        <dbReference type="ARBA" id="ARBA00034247"/>
    </source>
</evidence>
<reference evidence="4 5" key="1">
    <citation type="journal article" date="2009" name="PLoS Genet.">
        <title>Adaptations to submarine hydrothermal environments exemplified by the genome of Nautilia profundicola.</title>
        <authorList>
            <person name="Campbell B.J."/>
            <person name="Smith J.L."/>
            <person name="Hanson T.E."/>
            <person name="Klotz M.G."/>
            <person name="Stein L.Y."/>
            <person name="Lee C.K."/>
            <person name="Wu D."/>
            <person name="Robinson J.M."/>
            <person name="Khouri H.M."/>
            <person name="Eisen J.A."/>
            <person name="Cary S.C."/>
        </authorList>
    </citation>
    <scope>NUCLEOTIDE SEQUENCE [LARGE SCALE GENOMIC DNA]</scope>
    <source>
        <strain evidence="5">ATCC BAA-1463 / DSM 18972 / AmH</strain>
    </source>
</reference>
<evidence type="ECO:0000256" key="1">
    <source>
        <dbReference type="ARBA" id="ARBA00012528"/>
    </source>
</evidence>
<dbReference type="InterPro" id="IPR001279">
    <property type="entry name" value="Metallo-B-lactamas"/>
</dbReference>
<evidence type="ECO:0000313" key="5">
    <source>
        <dbReference type="Proteomes" id="UP000000448"/>
    </source>
</evidence>
<dbReference type="CDD" id="cd01949">
    <property type="entry name" value="GGDEF"/>
    <property type="match status" value="1"/>
</dbReference>
<comment type="catalytic activity">
    <reaction evidence="2">
        <text>2 GTP = 3',3'-c-di-GMP + 2 diphosphate</text>
        <dbReference type="Rhea" id="RHEA:24898"/>
        <dbReference type="ChEBI" id="CHEBI:33019"/>
        <dbReference type="ChEBI" id="CHEBI:37565"/>
        <dbReference type="ChEBI" id="CHEBI:58805"/>
        <dbReference type="EC" id="2.7.7.65"/>
    </reaction>
</comment>
<dbReference type="GO" id="GO:0005886">
    <property type="term" value="C:plasma membrane"/>
    <property type="evidence" value="ECO:0007669"/>
    <property type="project" value="TreeGrafter"/>
</dbReference>
<dbReference type="OrthoDB" id="9768433at2"/>
<evidence type="ECO:0000259" key="3">
    <source>
        <dbReference type="PROSITE" id="PS50887"/>
    </source>
</evidence>
<dbReference type="CDD" id="cd07709">
    <property type="entry name" value="flavodiiron_proteins_MBL-fold"/>
    <property type="match status" value="1"/>
</dbReference>
<dbReference type="EMBL" id="CP001279">
    <property type="protein sequence ID" value="ACM92172.1"/>
    <property type="molecule type" value="Genomic_DNA"/>
</dbReference>
<proteinExistence type="predicted"/>
<dbReference type="FunFam" id="3.30.70.270:FF:000001">
    <property type="entry name" value="Diguanylate cyclase domain protein"/>
    <property type="match status" value="1"/>
</dbReference>
<dbReference type="GO" id="GO:0043709">
    <property type="term" value="P:cell adhesion involved in single-species biofilm formation"/>
    <property type="evidence" value="ECO:0007669"/>
    <property type="project" value="TreeGrafter"/>
</dbReference>
<dbReference type="PANTHER" id="PTHR45138:SF9">
    <property type="entry name" value="DIGUANYLATE CYCLASE DGCM-RELATED"/>
    <property type="match status" value="1"/>
</dbReference>
<dbReference type="EC" id="2.7.7.65" evidence="1"/>
<dbReference type="HOGENOM" id="CLU_035803_0_0_7"/>
<dbReference type="Gene3D" id="3.30.70.270">
    <property type="match status" value="1"/>
</dbReference>
<dbReference type="GO" id="GO:0052621">
    <property type="term" value="F:diguanylate cyclase activity"/>
    <property type="evidence" value="ECO:0007669"/>
    <property type="project" value="UniProtKB-EC"/>
</dbReference>
<dbReference type="SMART" id="SM00267">
    <property type="entry name" value="GGDEF"/>
    <property type="match status" value="1"/>
</dbReference>
<gene>
    <name evidence="4" type="ordered locus">NAMH_0079</name>
</gene>
<dbReference type="Proteomes" id="UP000000448">
    <property type="component" value="Chromosome"/>
</dbReference>
<protein>
    <recommendedName>
        <fullName evidence="1">diguanylate cyclase</fullName>
        <ecNumber evidence="1">2.7.7.65</ecNumber>
    </recommendedName>
</protein>
<dbReference type="InterPro" id="IPR045761">
    <property type="entry name" value="ODP_dom"/>
</dbReference>
<dbReference type="Pfam" id="PF19583">
    <property type="entry name" value="ODP"/>
    <property type="match status" value="1"/>
</dbReference>
<dbReference type="InterPro" id="IPR029787">
    <property type="entry name" value="Nucleotide_cyclase"/>
</dbReference>
<dbReference type="InterPro" id="IPR050469">
    <property type="entry name" value="Diguanylate_Cyclase"/>
</dbReference>
<dbReference type="SMART" id="SM00849">
    <property type="entry name" value="Lactamase_B"/>
    <property type="match status" value="1"/>
</dbReference>
<sequence>MDYSKPIEIAPNVYWVGYVIPDDPFQCHVYLIKNGSESILIDPGSMITFPVVLEKLNSLINLKDIKYIIMHHQDPDIVGCYSTFEKIMPKNERYIVTHWRTEMLLKHYMWDTPFYLIDQHNWKLKAGKRELEFVFTPYAHFPGAFCTYDKKTGILFSSDLFGGLTDEFSLFAKDVDDYFEAAKPFHKHYMPSREVLHHALKQVQKKHPLMIAPQHGSIIKKDMIDPLIDKLKELECGLYLLDDYESDLYILNKTDEVLKQFFKDTVSLSSFNLVLRNLFDNIKKVIPSIQKIEICGISPLSEVEHCFSFGEDHKIVEIDHMDENYSFKKELKQNDKKIGDIYIIINKNMNKKEKTLLEMLLNKISVPVAISLEKELILRELEDSNKMLYEKSISDPLTKLYNREYMKEFLSQKVQEAKRYKFPLSVAMIDIDFFKKINDTYGHLIGDCVLKELAELLKDNFRGSDIVSRYGGEEIFIIMPFTDGINACKKLENFRKFVEEHDFCEKKRIKITISAGVSEFDFGEDIEDLILKADRKVYFAKKQGRNKVVCDKGEGSDT</sequence>
<dbReference type="KEGG" id="nam:NAMH_0079"/>
<dbReference type="AlphaFoldDB" id="B9L7B2"/>
<evidence type="ECO:0000313" key="4">
    <source>
        <dbReference type="EMBL" id="ACM92172.1"/>
    </source>
</evidence>
<organism evidence="4 5">
    <name type="scientific">Nautilia profundicola (strain ATCC BAA-1463 / DSM 18972 / AmH)</name>
    <dbReference type="NCBI Taxonomy" id="598659"/>
    <lineage>
        <taxon>Bacteria</taxon>
        <taxon>Pseudomonadati</taxon>
        <taxon>Campylobacterota</taxon>
        <taxon>Epsilonproteobacteria</taxon>
        <taxon>Nautiliales</taxon>
        <taxon>Nautiliaceae</taxon>
        <taxon>Nautilia</taxon>
    </lineage>
</organism>
<dbReference type="InterPro" id="IPR043128">
    <property type="entry name" value="Rev_trsase/Diguanyl_cyclase"/>
</dbReference>
<feature type="domain" description="GGDEF" evidence="3">
    <location>
        <begin position="422"/>
        <end position="553"/>
    </location>
</feature>
<dbReference type="PANTHER" id="PTHR45138">
    <property type="entry name" value="REGULATORY COMPONENTS OF SENSORY TRANSDUCTION SYSTEM"/>
    <property type="match status" value="1"/>
</dbReference>
<dbReference type="eggNOG" id="COG3706">
    <property type="taxonomic scope" value="Bacteria"/>
</dbReference>